<dbReference type="InterPro" id="IPR002877">
    <property type="entry name" value="RNA_MeTrfase_FtsJ_dom"/>
</dbReference>
<dbReference type="GO" id="GO:0005739">
    <property type="term" value="C:mitochondrion"/>
    <property type="evidence" value="ECO:0007669"/>
    <property type="project" value="TreeGrafter"/>
</dbReference>
<evidence type="ECO:0000256" key="6">
    <source>
        <dbReference type="ARBA" id="ARBA00041184"/>
    </source>
</evidence>
<accession>A0A8H4TXW1</accession>
<reference evidence="10" key="2">
    <citation type="submission" date="2020-05" db="EMBL/GenBank/DDBJ databases">
        <authorList>
            <person name="Kim H.-S."/>
            <person name="Proctor R.H."/>
            <person name="Brown D.W."/>
        </authorList>
    </citation>
    <scope>NUCLEOTIDE SEQUENCE</scope>
    <source>
        <strain evidence="10">NRRL 20472</strain>
    </source>
</reference>
<feature type="region of interest" description="Disordered" evidence="8">
    <location>
        <begin position="141"/>
        <end position="171"/>
    </location>
</feature>
<organism evidence="10 11">
    <name type="scientific">Fusarium sarcochroum</name>
    <dbReference type="NCBI Taxonomy" id="1208366"/>
    <lineage>
        <taxon>Eukaryota</taxon>
        <taxon>Fungi</taxon>
        <taxon>Dikarya</taxon>
        <taxon>Ascomycota</taxon>
        <taxon>Pezizomycotina</taxon>
        <taxon>Sordariomycetes</taxon>
        <taxon>Hypocreomycetidae</taxon>
        <taxon>Hypocreales</taxon>
        <taxon>Nectriaceae</taxon>
        <taxon>Fusarium</taxon>
        <taxon>Fusarium lateritium species complex</taxon>
    </lineage>
</organism>
<keyword evidence="3" id="KW-0489">Methyltransferase</keyword>
<dbReference type="AlphaFoldDB" id="A0A8H4TXW1"/>
<evidence type="ECO:0000313" key="10">
    <source>
        <dbReference type="EMBL" id="KAF4966141.1"/>
    </source>
</evidence>
<dbReference type="InterPro" id="IPR029063">
    <property type="entry name" value="SAM-dependent_MTases_sf"/>
</dbReference>
<comment type="caution">
    <text evidence="10">The sequence shown here is derived from an EMBL/GenBank/DDBJ whole genome shotgun (WGS) entry which is preliminary data.</text>
</comment>
<feature type="compositionally biased region" description="Acidic residues" evidence="8">
    <location>
        <begin position="154"/>
        <end position="165"/>
    </location>
</feature>
<name>A0A8H4TXW1_9HYPO</name>
<evidence type="ECO:0000256" key="8">
    <source>
        <dbReference type="SAM" id="MobiDB-lite"/>
    </source>
</evidence>
<dbReference type="Gene3D" id="3.40.50.150">
    <property type="entry name" value="Vaccinia Virus protein VP39"/>
    <property type="match status" value="1"/>
</dbReference>
<evidence type="ECO:0000256" key="2">
    <source>
        <dbReference type="ARBA" id="ARBA00022552"/>
    </source>
</evidence>
<comment type="similarity">
    <text evidence="1">Belongs to the class I-like SAM-binding methyltransferase superfamily. RNA methyltransferase RlmE family.</text>
</comment>
<dbReference type="GO" id="GO:0008650">
    <property type="term" value="F:rRNA (uridine-2'-O-)-methyltransferase activity"/>
    <property type="evidence" value="ECO:0007669"/>
    <property type="project" value="TreeGrafter"/>
</dbReference>
<dbReference type="InterPro" id="IPR050082">
    <property type="entry name" value="RNA_methyltr_RlmE"/>
</dbReference>
<evidence type="ECO:0000256" key="4">
    <source>
        <dbReference type="ARBA" id="ARBA00022679"/>
    </source>
</evidence>
<proteinExistence type="inferred from homology"/>
<dbReference type="SUPFAM" id="SSF53335">
    <property type="entry name" value="S-adenosyl-L-methionine-dependent methyltransferases"/>
    <property type="match status" value="1"/>
</dbReference>
<feature type="active site" description="Proton acceptor" evidence="7">
    <location>
        <position position="264"/>
    </location>
</feature>
<evidence type="ECO:0000259" key="9">
    <source>
        <dbReference type="Pfam" id="PF01728"/>
    </source>
</evidence>
<keyword evidence="2" id="KW-0698">rRNA processing</keyword>
<feature type="compositionally biased region" description="Basic and acidic residues" evidence="8">
    <location>
        <begin position="142"/>
        <end position="153"/>
    </location>
</feature>
<dbReference type="EMBL" id="JABEXW010000303">
    <property type="protein sequence ID" value="KAF4966141.1"/>
    <property type="molecule type" value="Genomic_DNA"/>
</dbReference>
<dbReference type="Pfam" id="PF01728">
    <property type="entry name" value="FtsJ"/>
    <property type="match status" value="1"/>
</dbReference>
<dbReference type="OrthoDB" id="20105at2759"/>
<evidence type="ECO:0000256" key="5">
    <source>
        <dbReference type="ARBA" id="ARBA00022691"/>
    </source>
</evidence>
<dbReference type="InterPro" id="IPR015507">
    <property type="entry name" value="rRNA-MeTfrase_E"/>
</dbReference>
<reference evidence="10" key="1">
    <citation type="journal article" date="2020" name="BMC Genomics">
        <title>Correction to: Identification and distribution of gene clusters required for synthesis of sphingolipid metabolism inhibitors in diverse species of the filamentous fungus Fusarium.</title>
        <authorList>
            <person name="Kim H.S."/>
            <person name="Lohmar J.M."/>
            <person name="Busman M."/>
            <person name="Brown D.W."/>
            <person name="Naumann T.A."/>
            <person name="Divon H.H."/>
            <person name="Lysoe E."/>
            <person name="Uhlig S."/>
            <person name="Proctor R.H."/>
        </authorList>
    </citation>
    <scope>NUCLEOTIDE SEQUENCE</scope>
    <source>
        <strain evidence="10">NRRL 20472</strain>
    </source>
</reference>
<evidence type="ECO:0000313" key="11">
    <source>
        <dbReference type="Proteomes" id="UP000622797"/>
    </source>
</evidence>
<keyword evidence="5 7" id="KW-0949">S-adenosyl-L-methionine</keyword>
<dbReference type="PIRSF" id="PIRSF005461">
    <property type="entry name" value="23S_rRNA_mtase"/>
    <property type="match status" value="1"/>
</dbReference>
<dbReference type="Proteomes" id="UP000622797">
    <property type="component" value="Unassembled WGS sequence"/>
</dbReference>
<evidence type="ECO:0000256" key="7">
    <source>
        <dbReference type="PIRSR" id="PIRSR005461-1"/>
    </source>
</evidence>
<keyword evidence="11" id="KW-1185">Reference proteome</keyword>
<dbReference type="PANTHER" id="PTHR10920:SF18">
    <property type="entry name" value="RRNA METHYLTRANSFERASE 2, MITOCHONDRIAL"/>
    <property type="match status" value="1"/>
</dbReference>
<protein>
    <recommendedName>
        <fullName evidence="6">rRNA methyltransferase 2, mitochondrial</fullName>
    </recommendedName>
</protein>
<gene>
    <name evidence="10" type="ORF">FSARC_6140</name>
</gene>
<feature type="domain" description="Ribosomal RNA methyltransferase FtsJ" evidence="9">
    <location>
        <begin position="58"/>
        <end position="307"/>
    </location>
</feature>
<keyword evidence="4" id="KW-0808">Transferase</keyword>
<dbReference type="PANTHER" id="PTHR10920">
    <property type="entry name" value="RIBOSOMAL RNA METHYLTRANSFERASE"/>
    <property type="match status" value="1"/>
</dbReference>
<dbReference type="HAMAP" id="MF_01547">
    <property type="entry name" value="RNA_methyltr_E"/>
    <property type="match status" value="1"/>
</dbReference>
<sequence>MNTRLVPCFTSIGRQLSLSLSVSQSVASSIRWSSSGSRWKQRQGNDSYARHAKVQGLKSRAAFKLLEMDAKYRLFKGNGQTVVDLGYAPGSWSQVAVERTRPNGRVIGIDLIPAQPPRGVASFQGDFLSPGVQEMVKNFIVESHRRPPPLKETEENDGSDSDESTGLERPSYLDMERHTAQDEAPAPEPEASKKRLVDVVLSDMSAPWEQTTGFNVNTLSNPYHRLMNTSGNAFRDHAGSMDLCAAALQFASDTLRTGGHFVCKFYQGPEDKDFEKKLKTLFTKVFREKPESSRKESREAYFVGLRRKPGVTIEPPAHVQD</sequence>
<evidence type="ECO:0000256" key="3">
    <source>
        <dbReference type="ARBA" id="ARBA00022603"/>
    </source>
</evidence>
<evidence type="ECO:0000256" key="1">
    <source>
        <dbReference type="ARBA" id="ARBA00009258"/>
    </source>
</evidence>